<sequence>MFKKLKEPCLLLPSFC</sequence>
<accession>A0A2P2QAK2</accession>
<protein>
    <submittedName>
        <fullName evidence="1">Uncharacterized protein</fullName>
    </submittedName>
</protein>
<dbReference type="EMBL" id="GGEC01083544">
    <property type="protein sequence ID" value="MBX64028.1"/>
    <property type="molecule type" value="Transcribed_RNA"/>
</dbReference>
<reference evidence="1" key="1">
    <citation type="submission" date="2018-02" db="EMBL/GenBank/DDBJ databases">
        <title>Rhizophora mucronata_Transcriptome.</title>
        <authorList>
            <person name="Meera S.P."/>
            <person name="Sreeshan A."/>
            <person name="Augustine A."/>
        </authorList>
    </citation>
    <scope>NUCLEOTIDE SEQUENCE</scope>
    <source>
        <tissue evidence="1">Leaf</tissue>
    </source>
</reference>
<name>A0A2P2QAK2_RHIMU</name>
<proteinExistence type="predicted"/>
<evidence type="ECO:0000313" key="1">
    <source>
        <dbReference type="EMBL" id="MBX64028.1"/>
    </source>
</evidence>
<organism evidence="1">
    <name type="scientific">Rhizophora mucronata</name>
    <name type="common">Asiatic mangrove</name>
    <dbReference type="NCBI Taxonomy" id="61149"/>
    <lineage>
        <taxon>Eukaryota</taxon>
        <taxon>Viridiplantae</taxon>
        <taxon>Streptophyta</taxon>
        <taxon>Embryophyta</taxon>
        <taxon>Tracheophyta</taxon>
        <taxon>Spermatophyta</taxon>
        <taxon>Magnoliopsida</taxon>
        <taxon>eudicotyledons</taxon>
        <taxon>Gunneridae</taxon>
        <taxon>Pentapetalae</taxon>
        <taxon>rosids</taxon>
        <taxon>fabids</taxon>
        <taxon>Malpighiales</taxon>
        <taxon>Rhizophoraceae</taxon>
        <taxon>Rhizophora</taxon>
    </lineage>
</organism>
<dbReference type="AlphaFoldDB" id="A0A2P2QAK2"/>